<keyword evidence="3" id="KW-1185">Reference proteome</keyword>
<dbReference type="Proteomes" id="UP000006753">
    <property type="component" value="Unassembled WGS sequence"/>
</dbReference>
<name>K1W9C8_MARBU</name>
<dbReference type="EMBL" id="JH921448">
    <property type="protein sequence ID" value="EKD13855.1"/>
    <property type="molecule type" value="Genomic_DNA"/>
</dbReference>
<evidence type="ECO:0000313" key="3">
    <source>
        <dbReference type="Proteomes" id="UP000006753"/>
    </source>
</evidence>
<dbReference type="OrthoDB" id="10356988at2759"/>
<feature type="compositionally biased region" description="Basic and acidic residues" evidence="1">
    <location>
        <begin position="261"/>
        <end position="273"/>
    </location>
</feature>
<evidence type="ECO:0000256" key="1">
    <source>
        <dbReference type="SAM" id="MobiDB-lite"/>
    </source>
</evidence>
<evidence type="ECO:0000313" key="2">
    <source>
        <dbReference type="EMBL" id="EKD13855.1"/>
    </source>
</evidence>
<feature type="region of interest" description="Disordered" evidence="1">
    <location>
        <begin position="24"/>
        <end position="55"/>
    </location>
</feature>
<protein>
    <submittedName>
        <fullName evidence="2">Uncharacterized protein</fullName>
    </submittedName>
</protein>
<feature type="region of interest" description="Disordered" evidence="1">
    <location>
        <begin position="197"/>
        <end position="292"/>
    </location>
</feature>
<organism evidence="2 3">
    <name type="scientific">Marssonina brunnea f. sp. multigermtubi (strain MB_m1)</name>
    <name type="common">Marssonina leaf spot fungus</name>
    <dbReference type="NCBI Taxonomy" id="1072389"/>
    <lineage>
        <taxon>Eukaryota</taxon>
        <taxon>Fungi</taxon>
        <taxon>Dikarya</taxon>
        <taxon>Ascomycota</taxon>
        <taxon>Pezizomycotina</taxon>
        <taxon>Leotiomycetes</taxon>
        <taxon>Helotiales</taxon>
        <taxon>Drepanopezizaceae</taxon>
        <taxon>Drepanopeziza</taxon>
    </lineage>
</organism>
<proteinExistence type="predicted"/>
<feature type="compositionally biased region" description="Polar residues" evidence="1">
    <location>
        <begin position="390"/>
        <end position="421"/>
    </location>
</feature>
<sequence>MTLWRDAEEWWWNRPRRSASIDHSLEIPRLQRPKGDTGTGTASEDPVHPERPGSTASFSLAAVPLNLEDPFSITSDHGIAFLSLRSYTSEGGNVSDPVQPVTALDGQTTQPRLTGRFAKELENTARHKTNELTTDELLALDKGARQRRARNTLSNDPKVPKHALAVRTKKDRYLKNLQKTHKTHTERCTRIRINNLKKPSVESGDGSTTLGATEEFRGSDKKDANQCMHREASKPVGEQKLEEEHSKSRADSNMSTQASGLEKRGMVERKRSEQSTGIKNLKPDSENAANREASKKIVDEGIDTWVSEPSSKVIASGGSSEAILHEVMGIEASQPDSKKWVGEGSVQQSATLLSAASLSVTATTGSAPPSGIPGGVPPLDINPLGAAPASINSSLTTTPSGELQPGNTPSGARPSTGNGVPSSLVHRPRSKMSIASLLN</sequence>
<dbReference type="InParanoid" id="K1W9C8"/>
<dbReference type="KEGG" id="mbe:MBM_08056"/>
<gene>
    <name evidence="2" type="ORF">MBM_08056</name>
</gene>
<dbReference type="AlphaFoldDB" id="K1W9C8"/>
<feature type="compositionally biased region" description="Basic and acidic residues" evidence="1">
    <location>
        <begin position="214"/>
        <end position="250"/>
    </location>
</feature>
<dbReference type="HOGENOM" id="CLU_624154_0_0_1"/>
<accession>K1W9C8</accession>
<reference evidence="2 3" key="1">
    <citation type="journal article" date="2012" name="BMC Genomics">
        <title>Sequencing the genome of Marssonina brunnea reveals fungus-poplar co-evolution.</title>
        <authorList>
            <person name="Zhu S."/>
            <person name="Cao Y.-Z."/>
            <person name="Jiang C."/>
            <person name="Tan B.-Y."/>
            <person name="Wang Z."/>
            <person name="Feng S."/>
            <person name="Zhang L."/>
            <person name="Su X.-H."/>
            <person name="Brejova B."/>
            <person name="Vinar T."/>
            <person name="Xu M."/>
            <person name="Wang M.-X."/>
            <person name="Zhang S.-G."/>
            <person name="Huang M.-R."/>
            <person name="Wu R."/>
            <person name="Zhou Y."/>
        </authorList>
    </citation>
    <scope>NUCLEOTIDE SEQUENCE [LARGE SCALE GENOMIC DNA]</scope>
    <source>
        <strain evidence="2 3">MB_m1</strain>
    </source>
</reference>
<feature type="region of interest" description="Disordered" evidence="1">
    <location>
        <begin position="362"/>
        <end position="439"/>
    </location>
</feature>